<protein>
    <submittedName>
        <fullName evidence="1">DUF484 family protein</fullName>
    </submittedName>
</protein>
<accession>A0A975PL32</accession>
<dbReference type="InterPro" id="IPR029016">
    <property type="entry name" value="GAF-like_dom_sf"/>
</dbReference>
<keyword evidence="2" id="KW-1185">Reference proteome</keyword>
<dbReference type="Gene3D" id="3.30.450.40">
    <property type="match status" value="1"/>
</dbReference>
<dbReference type="InterPro" id="IPR007435">
    <property type="entry name" value="DUF484"/>
</dbReference>
<sequence>MSSSPKIEDTLREAIISQPDVILDDNDVMQALIAANEKAIGANIVDLRGIAMERLENRLDRLEDTHRSVIAAAYENLAGTNQIHRAILRMLDPVEFETFLRDLGGEVAEILRVDSVRLVLESVQNDSNPAVQRLGDVLTVAEPGFIDDYLTQGRGGTVRQVTLRSVQDAAEQIYGPNAEWIRSEACLKLDFGAGRLPGLLVMGAEDPHMFGPQQGTDLLAFFTGVFERTMRRWLS</sequence>
<name>A0A975PL32_9RHOB</name>
<organism evidence="1 2">
    <name type="scientific">Sulfitobacter albidus</name>
    <dbReference type="NCBI Taxonomy" id="2829501"/>
    <lineage>
        <taxon>Bacteria</taxon>
        <taxon>Pseudomonadati</taxon>
        <taxon>Pseudomonadota</taxon>
        <taxon>Alphaproteobacteria</taxon>
        <taxon>Rhodobacterales</taxon>
        <taxon>Roseobacteraceae</taxon>
        <taxon>Sulfitobacter</taxon>
    </lineage>
</organism>
<dbReference type="KEGG" id="sual:KDD17_10115"/>
<dbReference type="EMBL" id="CP073581">
    <property type="protein sequence ID" value="QUJ75347.1"/>
    <property type="molecule type" value="Genomic_DNA"/>
</dbReference>
<evidence type="ECO:0000313" key="1">
    <source>
        <dbReference type="EMBL" id="QUJ75347.1"/>
    </source>
</evidence>
<reference evidence="1" key="1">
    <citation type="submission" date="2021-04" db="EMBL/GenBank/DDBJ databases">
        <title>Complete genome sequence for Sulfitobacter sp. strain JK7-1.</title>
        <authorList>
            <person name="Park S.-J."/>
        </authorList>
    </citation>
    <scope>NUCLEOTIDE SEQUENCE</scope>
    <source>
        <strain evidence="1">JK7-1</strain>
    </source>
</reference>
<dbReference type="RefSeq" id="WP_212703552.1">
    <property type="nucleotide sequence ID" value="NZ_CP073581.1"/>
</dbReference>
<evidence type="ECO:0000313" key="2">
    <source>
        <dbReference type="Proteomes" id="UP000683291"/>
    </source>
</evidence>
<dbReference type="Pfam" id="PF04340">
    <property type="entry name" value="DUF484"/>
    <property type="match status" value="1"/>
</dbReference>
<dbReference type="AlphaFoldDB" id="A0A975PL32"/>
<gene>
    <name evidence="1" type="ORF">KDD17_10115</name>
</gene>
<dbReference type="Proteomes" id="UP000683291">
    <property type="component" value="Chromosome 1"/>
</dbReference>
<proteinExistence type="predicted"/>